<feature type="compositionally biased region" description="Low complexity" evidence="1">
    <location>
        <begin position="1121"/>
        <end position="1133"/>
    </location>
</feature>
<dbReference type="SUPFAM" id="SSF52047">
    <property type="entry name" value="RNI-like"/>
    <property type="match status" value="1"/>
</dbReference>
<feature type="compositionally biased region" description="Polar residues" evidence="1">
    <location>
        <begin position="862"/>
        <end position="880"/>
    </location>
</feature>
<feature type="region of interest" description="Disordered" evidence="1">
    <location>
        <begin position="80"/>
        <end position="133"/>
    </location>
</feature>
<keyword evidence="3" id="KW-1185">Reference proteome</keyword>
<proteinExistence type="predicted"/>
<dbReference type="AlphaFoldDB" id="A0A9P3HE32"/>
<reference evidence="2" key="1">
    <citation type="submission" date="2021-11" db="EMBL/GenBank/DDBJ databases">
        <authorList>
            <person name="Herlambang A."/>
            <person name="Guo Y."/>
            <person name="Takashima Y."/>
            <person name="Nishizawa T."/>
        </authorList>
    </citation>
    <scope>NUCLEOTIDE SEQUENCE</scope>
    <source>
        <strain evidence="2">E1425</strain>
    </source>
</reference>
<comment type="caution">
    <text evidence="2">The sequence shown here is derived from an EMBL/GenBank/DDBJ whole genome shotgun (WGS) entry which is preliminary data.</text>
</comment>
<evidence type="ECO:0000313" key="3">
    <source>
        <dbReference type="Proteomes" id="UP000827284"/>
    </source>
</evidence>
<feature type="compositionally biased region" description="Low complexity" evidence="1">
    <location>
        <begin position="584"/>
        <end position="598"/>
    </location>
</feature>
<dbReference type="Proteomes" id="UP000827284">
    <property type="component" value="Unassembled WGS sequence"/>
</dbReference>
<dbReference type="InterPro" id="IPR032675">
    <property type="entry name" value="LRR_dom_sf"/>
</dbReference>
<feature type="region of interest" description="Disordered" evidence="1">
    <location>
        <begin position="295"/>
        <end position="380"/>
    </location>
</feature>
<feature type="compositionally biased region" description="Polar residues" evidence="1">
    <location>
        <begin position="545"/>
        <end position="555"/>
    </location>
</feature>
<evidence type="ECO:0000256" key="1">
    <source>
        <dbReference type="SAM" id="MobiDB-lite"/>
    </source>
</evidence>
<name>A0A9P3HE32_9FUNG</name>
<feature type="compositionally biased region" description="Polar residues" evidence="1">
    <location>
        <begin position="307"/>
        <end position="322"/>
    </location>
</feature>
<reference evidence="2" key="2">
    <citation type="journal article" date="2022" name="Microbiol. Resour. Announc.">
        <title>Whole-Genome Sequence of Entomortierella parvispora E1425, a Mucoromycotan Fungus Associated with Burkholderiaceae-Related Endosymbiotic Bacteria.</title>
        <authorList>
            <person name="Herlambang A."/>
            <person name="Guo Y."/>
            <person name="Takashima Y."/>
            <person name="Narisawa K."/>
            <person name="Ohta H."/>
            <person name="Nishizawa T."/>
        </authorList>
    </citation>
    <scope>NUCLEOTIDE SEQUENCE</scope>
    <source>
        <strain evidence="2">E1425</strain>
    </source>
</reference>
<evidence type="ECO:0000313" key="2">
    <source>
        <dbReference type="EMBL" id="GJJ74657.1"/>
    </source>
</evidence>
<organism evidence="2 3">
    <name type="scientific">Entomortierella parvispora</name>
    <dbReference type="NCBI Taxonomy" id="205924"/>
    <lineage>
        <taxon>Eukaryota</taxon>
        <taxon>Fungi</taxon>
        <taxon>Fungi incertae sedis</taxon>
        <taxon>Mucoromycota</taxon>
        <taxon>Mortierellomycotina</taxon>
        <taxon>Mortierellomycetes</taxon>
        <taxon>Mortierellales</taxon>
        <taxon>Mortierellaceae</taxon>
        <taxon>Entomortierella</taxon>
    </lineage>
</organism>
<feature type="region of interest" description="Disordered" evidence="1">
    <location>
        <begin position="579"/>
        <end position="636"/>
    </location>
</feature>
<dbReference type="Gene3D" id="3.80.10.10">
    <property type="entry name" value="Ribonuclease Inhibitor"/>
    <property type="match status" value="1"/>
</dbReference>
<feature type="compositionally biased region" description="Polar residues" evidence="1">
    <location>
        <begin position="88"/>
        <end position="109"/>
    </location>
</feature>
<feature type="compositionally biased region" description="Acidic residues" evidence="1">
    <location>
        <begin position="365"/>
        <end position="380"/>
    </location>
</feature>
<dbReference type="EMBL" id="BQFW01000009">
    <property type="protein sequence ID" value="GJJ74657.1"/>
    <property type="molecule type" value="Genomic_DNA"/>
</dbReference>
<accession>A0A9P3HE32</accession>
<feature type="region of interest" description="Disordered" evidence="1">
    <location>
        <begin position="1095"/>
        <end position="1133"/>
    </location>
</feature>
<feature type="compositionally biased region" description="Basic and acidic residues" evidence="1">
    <location>
        <begin position="119"/>
        <end position="131"/>
    </location>
</feature>
<dbReference type="OrthoDB" id="2384301at2759"/>
<feature type="compositionally biased region" description="Polar residues" evidence="1">
    <location>
        <begin position="523"/>
        <end position="538"/>
    </location>
</feature>
<feature type="region of interest" description="Disordered" evidence="1">
    <location>
        <begin position="862"/>
        <end position="884"/>
    </location>
</feature>
<gene>
    <name evidence="2" type="ORF">EMPS_07015</name>
</gene>
<feature type="compositionally biased region" description="Low complexity" evidence="1">
    <location>
        <begin position="616"/>
        <end position="629"/>
    </location>
</feature>
<feature type="compositionally biased region" description="Low complexity" evidence="1">
    <location>
        <begin position="1011"/>
        <end position="1033"/>
    </location>
</feature>
<sequence>MHLIHKLRRSISHRPRHLLDLPDEILCLILEYCCQDLDFLLWSCPLVTLEDQFCHDCYHCTLCHGPAIHLQDNLGWNPHRRRAATMNGPGTTQQTNTANMNSNKNSPINSRPGAYSGNNKDHGPSSRDHAGLRKRRKRLPDFGAGVMNGNGGIRSSTNTDFTRITASRQHHMNRSSSPTLSSANCAGTRPCPRNGNRLWCQHLQQQQRHRFQDGSIRLPLLWRLLAPISDRLGRQPHHPQFHGQSSRSLWPTSIRPCIPAVGLAHITSMSSSLIKLLQYPRWGALDRLIQPLNGGQSETEAVPSNLDAAQSTGSNLGQQSGLNRRRTRSMVTHPCTAPPGTPGLILPPGYYSGDADSLDESVTSDQEDDGNTSEENRDDFDDSIHLAAPFQFLLVSRQFADAAAQSLWRNLVFHGHDAYQMQSLLTTLYKDDGLSDSNPAVSLGKSRPRPPSAVGFNSLQELTEEDDDEKGFRPLTSHSMETRTKTERTVVDVLDTLRSHSGMSAAAAVDSIYSSGSMPPFSIQRNNLSGDNPRQTTLVPDDQGLISNNSSTSNRGRWIDSLNGSLKRFSRFQGGLDSNTERLSSSFSSSSYDNDPSSHTGSTDGVRKGSPFSKTTIRSTSRSQLQSLSPWPRPHQAKWPYRRHVRRVVLNFAHPQASPQSLVKVLECLRARCPDQIHALDLHANEKMQDAGLENPEELNRLFGTGFSKLRYVRLQGGFVDNRLLCALINGLRASSEAKASRSRAESSPSSPFSRYLDASPLTQIPTSRLSQVFLGPGSVTNSAIEKLIAATGHSLEVFTVTSCVDVGGMALANLLTKCPRLRVLAVHRSLAQDRELLEGLGIELEGVSTVSQNNNLSTSAYLPPSSTQIQEGAQDTNATPKKKMDRKAIVAPLERLELGTVKLTKVGVSEILKGTCKTLRFLVLETQHFSEDFLTEVITPFCTQLEGLYFDDPEQLQRQQQQLQGLGFSAGRRRHRLQGDRGISSRTFAPQEPDWGFQFGRSGRTFYSDPSRPTSSPRSPQPSMQQRQRSTTVPLFASLSESAERASNIFSERRPSSLNVSAWLGETTTEEWIEYGDCALWTCAAGPGVSFENGGPFSSSSSSSSSTNGNTPGGFRTATPSQQRRSQQPLPLHHVYHNPGMIMSSRYSQWGGNGTGLPGGAVALGGGGGTAADPGQMAQMYQNPYHSLSYIGEYDEILARFRVSRLAIDSTLEGLARMRAFTVMQMDFILESQGLSEWKTMIRQDEAWVQSMGFKALQLFFLWLFLSTIYLGTLQV</sequence>
<feature type="region of interest" description="Disordered" evidence="1">
    <location>
        <begin position="139"/>
        <end position="158"/>
    </location>
</feature>
<protein>
    <submittedName>
        <fullName evidence="2">Uncharacterized protein</fullName>
    </submittedName>
</protein>
<feature type="region of interest" description="Disordered" evidence="1">
    <location>
        <begin position="1007"/>
        <end position="1033"/>
    </location>
</feature>
<feature type="region of interest" description="Disordered" evidence="1">
    <location>
        <begin position="523"/>
        <end position="558"/>
    </location>
</feature>
<feature type="region of interest" description="Disordered" evidence="1">
    <location>
        <begin position="439"/>
        <end position="478"/>
    </location>
</feature>